<dbReference type="AlphaFoldDB" id="A0A087UWV7"/>
<organism evidence="2 3">
    <name type="scientific">Stegodyphus mimosarum</name>
    <name type="common">African social velvet spider</name>
    <dbReference type="NCBI Taxonomy" id="407821"/>
    <lineage>
        <taxon>Eukaryota</taxon>
        <taxon>Metazoa</taxon>
        <taxon>Ecdysozoa</taxon>
        <taxon>Arthropoda</taxon>
        <taxon>Chelicerata</taxon>
        <taxon>Arachnida</taxon>
        <taxon>Araneae</taxon>
        <taxon>Araneomorphae</taxon>
        <taxon>Entelegynae</taxon>
        <taxon>Eresoidea</taxon>
        <taxon>Eresidae</taxon>
        <taxon>Stegodyphus</taxon>
    </lineage>
</organism>
<dbReference type="Proteomes" id="UP000054359">
    <property type="component" value="Unassembled WGS sequence"/>
</dbReference>
<keyword evidence="3" id="KW-1185">Reference proteome</keyword>
<protein>
    <submittedName>
        <fullName evidence="2">FTS and Hook-interacting protein</fullName>
    </submittedName>
</protein>
<dbReference type="Pfam" id="PF10257">
    <property type="entry name" value="RAI16-like"/>
    <property type="match status" value="1"/>
</dbReference>
<evidence type="ECO:0000256" key="1">
    <source>
        <dbReference type="SAM" id="MobiDB-lite"/>
    </source>
</evidence>
<feature type="region of interest" description="Disordered" evidence="1">
    <location>
        <begin position="258"/>
        <end position="279"/>
    </location>
</feature>
<dbReference type="InterPro" id="IPR019384">
    <property type="entry name" value="FHIP"/>
</dbReference>
<gene>
    <name evidence="2" type="ORF">X975_08895</name>
</gene>
<evidence type="ECO:0000313" key="2">
    <source>
        <dbReference type="EMBL" id="KFM81846.1"/>
    </source>
</evidence>
<feature type="non-terminal residue" evidence="2">
    <location>
        <position position="327"/>
    </location>
</feature>
<accession>A0A087UWV7</accession>
<proteinExistence type="predicted"/>
<dbReference type="EMBL" id="KK122058">
    <property type="protein sequence ID" value="KFM81846.1"/>
    <property type="molecule type" value="Genomic_DNA"/>
</dbReference>
<name>A0A087UWV7_STEMI</name>
<sequence length="327" mass="36791">MALSRRNESIGVYIAEHSNFCPVLATGLSALYSVLPRKLPHVAEDWHKFTAEDIAEMPELAMFLNSLEFCNAVIQVAHPMVQEQLMEYMYQGFLVPVLGPALHQNTVEEIIATTAYLELFLRTITEPILLQMFLKFILTSCYDGHLVLNSLVDRLGAQSRLCLVTMSLFRTLLDLNCEDVLFELVFRYLIPCTHVMVSQRSRVRDLDLYNQAADKFLSLIPASSVLHSNGNGSSLTTSQSTPVSSLPFTSVFSSLQNMPPGSRGGSLRLKRHQRSPSTSSFAFGEVERLQSQMLKFGTDFYANISEIQPSSYMDYLREAHRNVKTCT</sequence>
<reference evidence="2 3" key="1">
    <citation type="submission" date="2013-11" db="EMBL/GenBank/DDBJ databases">
        <title>Genome sequencing of Stegodyphus mimosarum.</title>
        <authorList>
            <person name="Bechsgaard J."/>
        </authorList>
    </citation>
    <scope>NUCLEOTIDE SEQUENCE [LARGE SCALE GENOMIC DNA]</scope>
</reference>
<dbReference type="PANTHER" id="PTHR21705">
    <property type="entry name" value="RAI16 PROTEIN-RELATED"/>
    <property type="match status" value="1"/>
</dbReference>
<dbReference type="STRING" id="407821.A0A087UWV7"/>
<evidence type="ECO:0000313" key="3">
    <source>
        <dbReference type="Proteomes" id="UP000054359"/>
    </source>
</evidence>
<dbReference type="PANTHER" id="PTHR21705:SF11">
    <property type="entry name" value="FHIP FAMILY PROTEIN CG3558"/>
    <property type="match status" value="1"/>
</dbReference>
<dbReference type="OrthoDB" id="6287422at2759"/>